<dbReference type="Proteomes" id="UP000683360">
    <property type="component" value="Unassembled WGS sequence"/>
</dbReference>
<organism evidence="2 3">
    <name type="scientific">Mytilus edulis</name>
    <name type="common">Blue mussel</name>
    <dbReference type="NCBI Taxonomy" id="6550"/>
    <lineage>
        <taxon>Eukaryota</taxon>
        <taxon>Metazoa</taxon>
        <taxon>Spiralia</taxon>
        <taxon>Lophotrochozoa</taxon>
        <taxon>Mollusca</taxon>
        <taxon>Bivalvia</taxon>
        <taxon>Autobranchia</taxon>
        <taxon>Pteriomorphia</taxon>
        <taxon>Mytilida</taxon>
        <taxon>Mytiloidea</taxon>
        <taxon>Mytilidae</taxon>
        <taxon>Mytilinae</taxon>
        <taxon>Mytilus</taxon>
    </lineage>
</organism>
<reference evidence="2" key="1">
    <citation type="submission" date="2021-03" db="EMBL/GenBank/DDBJ databases">
        <authorList>
            <person name="Bekaert M."/>
        </authorList>
    </citation>
    <scope>NUCLEOTIDE SEQUENCE</scope>
</reference>
<sequence>MCLSKRGCPGKILNSKDIEIRLTEEITVYTVNKAQYSTDAFAVFPLDTLGNNYLVITWNNKAAFLIIGSEDNTTVNIVIAVWTHITYDGVTYTAGMTLYITMNKYQTFHVFGGQDYTGTRTTSTKINTVISGAYCTKIGAGTLRSSVFQMTPIDTFGNTIVTINMPNCNSPVNCVASENNTDVNITGRAQNCAPTITVPGDIIDNDCDGLIDEELQDDNDGDGKIDEDLAEYFKELRSTSSSTKKK</sequence>
<evidence type="ECO:0000313" key="3">
    <source>
        <dbReference type="Proteomes" id="UP000683360"/>
    </source>
</evidence>
<comment type="caution">
    <text evidence="2">The sequence shown here is derived from an EMBL/GenBank/DDBJ whole genome shotgun (WGS) entry which is preliminary data.</text>
</comment>
<dbReference type="Pfam" id="PF17517">
    <property type="entry name" value="IgGFc_binding"/>
    <property type="match status" value="1"/>
</dbReference>
<evidence type="ECO:0000259" key="1">
    <source>
        <dbReference type="Pfam" id="PF17517"/>
    </source>
</evidence>
<dbReference type="AlphaFoldDB" id="A0A8S3V8E0"/>
<gene>
    <name evidence="2" type="ORF">MEDL_64310</name>
</gene>
<dbReference type="InterPro" id="IPR035234">
    <property type="entry name" value="IgGFc-bd_N"/>
</dbReference>
<keyword evidence="3" id="KW-1185">Reference proteome</keyword>
<evidence type="ECO:0000313" key="2">
    <source>
        <dbReference type="EMBL" id="CAG2252748.1"/>
    </source>
</evidence>
<dbReference type="PANTHER" id="PTHR46534">
    <property type="entry name" value="IGGFC_BINDING DOMAIN-CONTAINING PROTEIN"/>
    <property type="match status" value="1"/>
</dbReference>
<feature type="domain" description="IgGFc-binding protein N-terminal" evidence="1">
    <location>
        <begin position="39"/>
        <end position="204"/>
    </location>
</feature>
<protein>
    <recommendedName>
        <fullName evidence="1">IgGFc-binding protein N-terminal domain-containing protein</fullName>
    </recommendedName>
</protein>
<name>A0A8S3V8E0_MYTED</name>
<dbReference type="PANTHER" id="PTHR46534:SF1">
    <property type="entry name" value="IGGFC-BINDING PROTEIN N-TERMINAL DOMAIN-CONTAINING PROTEIN"/>
    <property type="match status" value="1"/>
</dbReference>
<dbReference type="EMBL" id="CAJPWZ010003131">
    <property type="protein sequence ID" value="CAG2252748.1"/>
    <property type="molecule type" value="Genomic_DNA"/>
</dbReference>
<dbReference type="OrthoDB" id="6136119at2759"/>
<accession>A0A8S3V8E0</accession>
<proteinExistence type="predicted"/>